<gene>
    <name evidence="8" type="ORF">FBZ88_1027</name>
</gene>
<keyword evidence="9" id="KW-1185">Reference proteome</keyword>
<sequence>MTAKTNWPHIEAALDQLLDLPTSSRSAALLRLAGDDAIVLAELRTLLAQAGRDETWLDRPASLSPAALGPVDGTAPSPFNGPSFNGLAPGQRVGAYRVIAPIGRGGMGEVYRAERADGHFEQQVALKLIRREAVEHIDRFQAERQILARLDHPAITRILDGGLHDGQPYMVMELVEGQPITAWCRDRGIGLDGRLTLFLAVCNAVAYAHRNLIVHRDLKPGNVLVTPQGQVKLLDFGIAKRIVSGEEGDPETLLAPLTPGYAAPEQLLGGPVSTATDAYALGMLLYELLAGARPWTLEGMPLALAVRAALQEVPPPLSQFAARSDGAPPIPVKDLTGDLDAIVAKALRKEPSQRYQTVDDLTRDVQRMRQGRPVSARAGSRLYVMGRFVKRHRLPIAAAGLLTLAILGGLGGVTWQYLRAQQQANRAETIKNFVLSLYSGRDPGFPKDKNRRDVTAEKLLDLGADRIGREFSGNPELEIELYTLTAQLYEALDDRDRAAQIIEKKVAAAREAYGEATPIVIDAMLAQCADAWRAGDLAAAQRLLDKTDVLLRAAGKSAEGIRPRWWLNKAQMLSKQEAGSAAHLAALDETLKSFERYAPDHLFHVTALQAAGLAQAQVGNFEKSAALFQQALDHFNALPAAEQDNDTLITLLYNQVSVLQRTGRLDDARKNLERVSALALESQGVSAPYWMSLAQLARMLELRGSRAEAMAQFAKMLEVLPSNPPSPADYSNIARLIHAERFIVEGAAAEALPFLEEFEARLMTAGGLGATARRVHALLGQAYDQLGRPDQARGEFQKALEAYAATPANPEAQDLRGRWGWFLMDQGDPGAAGVFDGIVAEAGPMATVSIAPTLAWAGQARLALASGNVAAAKVAVDRAFAVYQQLRALHDVRIHTTLLLTRSAVRLAAGDRTGAGQDAALALADAQRTDAVGSPVIRQARDAVAAAGA</sequence>
<dbReference type="Gene3D" id="1.10.510.10">
    <property type="entry name" value="Transferase(Phosphotransferase) domain 1"/>
    <property type="match status" value="1"/>
</dbReference>
<dbReference type="InterPro" id="IPR017441">
    <property type="entry name" value="Protein_kinase_ATP_BS"/>
</dbReference>
<dbReference type="EMBL" id="VITO01000002">
    <property type="protein sequence ID" value="TWB30444.1"/>
    <property type="molecule type" value="Genomic_DNA"/>
</dbReference>
<dbReference type="GO" id="GO:0005524">
    <property type="term" value="F:ATP binding"/>
    <property type="evidence" value="ECO:0007669"/>
    <property type="project" value="UniProtKB-UniRule"/>
</dbReference>
<dbReference type="Pfam" id="PF00069">
    <property type="entry name" value="Pkinase"/>
    <property type="match status" value="1"/>
</dbReference>
<dbReference type="InterPro" id="IPR011990">
    <property type="entry name" value="TPR-like_helical_dom_sf"/>
</dbReference>
<feature type="transmembrane region" description="Helical" evidence="6">
    <location>
        <begin position="394"/>
        <end position="418"/>
    </location>
</feature>
<evidence type="ECO:0000256" key="3">
    <source>
        <dbReference type="ARBA" id="ARBA00022777"/>
    </source>
</evidence>
<evidence type="ECO:0000259" key="7">
    <source>
        <dbReference type="PROSITE" id="PS50011"/>
    </source>
</evidence>
<dbReference type="PANTHER" id="PTHR43289:SF34">
    <property type="entry name" value="SERINE_THREONINE-PROTEIN KINASE YBDM-RELATED"/>
    <property type="match status" value="1"/>
</dbReference>
<keyword evidence="3 8" id="KW-0418">Kinase</keyword>
<dbReference type="GO" id="GO:0004674">
    <property type="term" value="F:protein serine/threonine kinase activity"/>
    <property type="evidence" value="ECO:0007669"/>
    <property type="project" value="UniProtKB-KW"/>
</dbReference>
<keyword evidence="6" id="KW-1133">Transmembrane helix</keyword>
<dbReference type="RefSeq" id="WP_145615321.1">
    <property type="nucleotide sequence ID" value="NZ_JAYNFR010000016.1"/>
</dbReference>
<dbReference type="Pfam" id="PF13181">
    <property type="entry name" value="TPR_8"/>
    <property type="match status" value="1"/>
</dbReference>
<keyword evidence="2 5" id="KW-0547">Nucleotide-binding</keyword>
<evidence type="ECO:0000256" key="2">
    <source>
        <dbReference type="ARBA" id="ARBA00022741"/>
    </source>
</evidence>
<protein>
    <submittedName>
        <fullName evidence="8">Non-specific serine/threonine protein kinase/serine/threonine-protein kinase</fullName>
    </submittedName>
</protein>
<dbReference type="AlphaFoldDB" id="A0A560G9G9"/>
<dbReference type="SUPFAM" id="SSF56112">
    <property type="entry name" value="Protein kinase-like (PK-like)"/>
    <property type="match status" value="1"/>
</dbReference>
<dbReference type="Gene3D" id="1.25.40.10">
    <property type="entry name" value="Tetratricopeptide repeat domain"/>
    <property type="match status" value="2"/>
</dbReference>
<name>A0A560G9G9_9PROT</name>
<evidence type="ECO:0000313" key="8">
    <source>
        <dbReference type="EMBL" id="TWB30444.1"/>
    </source>
</evidence>
<keyword evidence="1" id="KW-0808">Transferase</keyword>
<dbReference type="InterPro" id="IPR000719">
    <property type="entry name" value="Prot_kinase_dom"/>
</dbReference>
<reference evidence="8 9" key="1">
    <citation type="submission" date="2019-06" db="EMBL/GenBank/DDBJ databases">
        <title>Genomic Encyclopedia of Type Strains, Phase IV (KMG-V): Genome sequencing to study the core and pangenomes of soil and plant-associated prokaryotes.</title>
        <authorList>
            <person name="Whitman W."/>
        </authorList>
    </citation>
    <scope>NUCLEOTIDE SEQUENCE [LARGE SCALE GENOMIC DNA]</scope>
    <source>
        <strain evidence="8 9">BR 11865</strain>
    </source>
</reference>
<feature type="binding site" evidence="5">
    <location>
        <position position="127"/>
    </location>
    <ligand>
        <name>ATP</name>
        <dbReference type="ChEBI" id="CHEBI:30616"/>
    </ligand>
</feature>
<proteinExistence type="predicted"/>
<dbReference type="CDD" id="cd14014">
    <property type="entry name" value="STKc_PknB_like"/>
    <property type="match status" value="1"/>
</dbReference>
<dbReference type="PANTHER" id="PTHR43289">
    <property type="entry name" value="MITOGEN-ACTIVATED PROTEIN KINASE KINASE KINASE 20-RELATED"/>
    <property type="match status" value="1"/>
</dbReference>
<dbReference type="PROSITE" id="PS00107">
    <property type="entry name" value="PROTEIN_KINASE_ATP"/>
    <property type="match status" value="1"/>
</dbReference>
<dbReference type="SUPFAM" id="SSF48452">
    <property type="entry name" value="TPR-like"/>
    <property type="match status" value="1"/>
</dbReference>
<dbReference type="Proteomes" id="UP000316545">
    <property type="component" value="Unassembled WGS sequence"/>
</dbReference>
<evidence type="ECO:0000256" key="4">
    <source>
        <dbReference type="ARBA" id="ARBA00022840"/>
    </source>
</evidence>
<evidence type="ECO:0000256" key="1">
    <source>
        <dbReference type="ARBA" id="ARBA00022679"/>
    </source>
</evidence>
<dbReference type="SMART" id="SM00028">
    <property type="entry name" value="TPR"/>
    <property type="match status" value="6"/>
</dbReference>
<keyword evidence="4 5" id="KW-0067">ATP-binding</keyword>
<evidence type="ECO:0000256" key="6">
    <source>
        <dbReference type="SAM" id="Phobius"/>
    </source>
</evidence>
<dbReference type="InterPro" id="IPR011009">
    <property type="entry name" value="Kinase-like_dom_sf"/>
</dbReference>
<dbReference type="PROSITE" id="PS50011">
    <property type="entry name" value="PROTEIN_KINASE_DOM"/>
    <property type="match status" value="1"/>
</dbReference>
<accession>A0A560G9G9</accession>
<keyword evidence="8" id="KW-0723">Serine/threonine-protein kinase</keyword>
<comment type="caution">
    <text evidence="8">The sequence shown here is derived from an EMBL/GenBank/DDBJ whole genome shotgun (WGS) entry which is preliminary data.</text>
</comment>
<evidence type="ECO:0000256" key="5">
    <source>
        <dbReference type="PROSITE-ProRule" id="PRU10141"/>
    </source>
</evidence>
<dbReference type="SMART" id="SM00220">
    <property type="entry name" value="S_TKc"/>
    <property type="match status" value="1"/>
</dbReference>
<dbReference type="Gene3D" id="3.30.200.20">
    <property type="entry name" value="Phosphorylase Kinase, domain 1"/>
    <property type="match status" value="1"/>
</dbReference>
<dbReference type="PROSITE" id="PS00108">
    <property type="entry name" value="PROTEIN_KINASE_ST"/>
    <property type="match status" value="1"/>
</dbReference>
<evidence type="ECO:0000313" key="9">
    <source>
        <dbReference type="Proteomes" id="UP000316545"/>
    </source>
</evidence>
<dbReference type="InterPro" id="IPR019734">
    <property type="entry name" value="TPR_rpt"/>
</dbReference>
<dbReference type="InterPro" id="IPR008271">
    <property type="entry name" value="Ser/Thr_kinase_AS"/>
</dbReference>
<keyword evidence="6" id="KW-0472">Membrane</keyword>
<keyword evidence="6" id="KW-0812">Transmembrane</keyword>
<feature type="domain" description="Protein kinase" evidence="7">
    <location>
        <begin position="96"/>
        <end position="368"/>
    </location>
</feature>
<organism evidence="8 9">
    <name type="scientific">Nitrospirillum amazonense</name>
    <dbReference type="NCBI Taxonomy" id="28077"/>
    <lineage>
        <taxon>Bacteria</taxon>
        <taxon>Pseudomonadati</taxon>
        <taxon>Pseudomonadota</taxon>
        <taxon>Alphaproteobacteria</taxon>
        <taxon>Rhodospirillales</taxon>
        <taxon>Azospirillaceae</taxon>
        <taxon>Nitrospirillum</taxon>
    </lineage>
</organism>